<sequence>MKRIVLAGCLILTLSACRPSYEPGSYRVTFSEEQVSIVRPADSVLFVSEVANPNVQADVVGAQFKIGNRIYPGTRQDVNSSEFVYQWLTSNSCKDLPQGSNVTATYEMLNAAQQVVQSKSINIKVIDTCR</sequence>
<organism evidence="1 2">
    <name type="scientific">Deinococcus peraridilitoris (strain DSM 19664 / LMG 22246 / CIP 109416 / KR-200)</name>
    <dbReference type="NCBI Taxonomy" id="937777"/>
    <lineage>
        <taxon>Bacteria</taxon>
        <taxon>Thermotogati</taxon>
        <taxon>Deinococcota</taxon>
        <taxon>Deinococci</taxon>
        <taxon>Deinococcales</taxon>
        <taxon>Deinococcaceae</taxon>
        <taxon>Deinococcus</taxon>
    </lineage>
</organism>
<keyword evidence="2" id="KW-1185">Reference proteome</keyword>
<evidence type="ECO:0000313" key="1">
    <source>
        <dbReference type="EMBL" id="AFZ69463.1"/>
    </source>
</evidence>
<name>L0A6F2_DEIPD</name>
<dbReference type="KEGG" id="dpd:Deipe_4087"/>
<keyword evidence="1" id="KW-0614">Plasmid</keyword>
<proteinExistence type="predicted"/>
<gene>
    <name evidence="1" type="ordered locus">Deipe_4087</name>
</gene>
<geneLocation type="plasmid" evidence="1 2">
    <name>pDEIPE01</name>
</geneLocation>
<evidence type="ECO:0000313" key="2">
    <source>
        <dbReference type="Proteomes" id="UP000010467"/>
    </source>
</evidence>
<evidence type="ECO:0008006" key="3">
    <source>
        <dbReference type="Google" id="ProtNLM"/>
    </source>
</evidence>
<dbReference type="RefSeq" id="WP_015231364.1">
    <property type="nucleotide sequence ID" value="NC_019789.1"/>
</dbReference>
<protein>
    <recommendedName>
        <fullName evidence="3">Lipoprotein</fullName>
    </recommendedName>
</protein>
<dbReference type="Proteomes" id="UP000010467">
    <property type="component" value="Plasmid pDEIPE01"/>
</dbReference>
<dbReference type="PROSITE" id="PS51257">
    <property type="entry name" value="PROKAR_LIPOPROTEIN"/>
    <property type="match status" value="1"/>
</dbReference>
<reference evidence="2" key="1">
    <citation type="submission" date="2012-03" db="EMBL/GenBank/DDBJ databases">
        <title>Complete sequence of plasmid 1 of Deinococcus peraridilitoris DSM 19664.</title>
        <authorList>
            <person name="Lucas S."/>
            <person name="Copeland A."/>
            <person name="Lapidus A."/>
            <person name="Glavina del Rio T."/>
            <person name="Dalin E."/>
            <person name="Tice H."/>
            <person name="Bruce D."/>
            <person name="Goodwin L."/>
            <person name="Pitluck S."/>
            <person name="Peters L."/>
            <person name="Mikhailova N."/>
            <person name="Lu M."/>
            <person name="Kyrpides N."/>
            <person name="Mavromatis K."/>
            <person name="Ivanova N."/>
            <person name="Brettin T."/>
            <person name="Detter J.C."/>
            <person name="Han C."/>
            <person name="Larimer F."/>
            <person name="Land M."/>
            <person name="Hauser L."/>
            <person name="Markowitz V."/>
            <person name="Cheng J.-F."/>
            <person name="Hugenholtz P."/>
            <person name="Woyke T."/>
            <person name="Wu D."/>
            <person name="Pukall R."/>
            <person name="Steenblock K."/>
            <person name="Brambilla E."/>
            <person name="Klenk H.-P."/>
            <person name="Eisen J.A."/>
        </authorList>
    </citation>
    <scope>NUCLEOTIDE SEQUENCE [LARGE SCALE GENOMIC DNA]</scope>
    <source>
        <strain evidence="2">DSM 19664 / LMG 22246 / CIP 109416 / KR-200</strain>
        <plasmid evidence="2">Plasmid pDEIPE01</plasmid>
    </source>
</reference>
<dbReference type="EMBL" id="CP003383">
    <property type="protein sequence ID" value="AFZ69463.1"/>
    <property type="molecule type" value="Genomic_DNA"/>
</dbReference>
<dbReference type="AlphaFoldDB" id="L0A6F2"/>
<dbReference type="HOGENOM" id="CLU_1934585_0_0_0"/>
<accession>L0A6F2</accession>